<dbReference type="SUPFAM" id="SSF46689">
    <property type="entry name" value="Homeodomain-like"/>
    <property type="match status" value="1"/>
</dbReference>
<dbReference type="InterPro" id="IPR018062">
    <property type="entry name" value="HTH_AraC-typ_CS"/>
</dbReference>
<keyword evidence="6" id="KW-1185">Reference proteome</keyword>
<protein>
    <submittedName>
        <fullName evidence="5">Helix-turn-helix domain-containing protein</fullName>
    </submittedName>
</protein>
<feature type="domain" description="HTH araC/xylS-type" evidence="4">
    <location>
        <begin position="174"/>
        <end position="272"/>
    </location>
</feature>
<dbReference type="Pfam" id="PF12833">
    <property type="entry name" value="HTH_18"/>
    <property type="match status" value="1"/>
</dbReference>
<keyword evidence="3" id="KW-0804">Transcription</keyword>
<dbReference type="PRINTS" id="PR00032">
    <property type="entry name" value="HTHARAC"/>
</dbReference>
<reference evidence="6" key="1">
    <citation type="journal article" date="2019" name="Int. J. Syst. Evol. Microbiol.">
        <title>The Global Catalogue of Microorganisms (GCM) 10K type strain sequencing project: providing services to taxonomists for standard genome sequencing and annotation.</title>
        <authorList>
            <consortium name="The Broad Institute Genomics Platform"/>
            <consortium name="The Broad Institute Genome Sequencing Center for Infectious Disease"/>
            <person name="Wu L."/>
            <person name="Ma J."/>
        </authorList>
    </citation>
    <scope>NUCLEOTIDE SEQUENCE [LARGE SCALE GENOMIC DNA]</scope>
    <source>
        <strain evidence="6">KCTC 3950</strain>
    </source>
</reference>
<dbReference type="Gene3D" id="2.60.120.280">
    <property type="entry name" value="Regulatory protein AraC"/>
    <property type="match status" value="1"/>
</dbReference>
<evidence type="ECO:0000256" key="3">
    <source>
        <dbReference type="ARBA" id="ARBA00023163"/>
    </source>
</evidence>
<evidence type="ECO:0000256" key="1">
    <source>
        <dbReference type="ARBA" id="ARBA00023015"/>
    </source>
</evidence>
<dbReference type="PANTHER" id="PTHR43280:SF2">
    <property type="entry name" value="HTH-TYPE TRANSCRIPTIONAL REGULATOR EXSA"/>
    <property type="match status" value="1"/>
</dbReference>
<evidence type="ECO:0000313" key="5">
    <source>
        <dbReference type="EMBL" id="MFD2610942.1"/>
    </source>
</evidence>
<evidence type="ECO:0000313" key="6">
    <source>
        <dbReference type="Proteomes" id="UP001597541"/>
    </source>
</evidence>
<dbReference type="InterPro" id="IPR037923">
    <property type="entry name" value="HTH-like"/>
</dbReference>
<evidence type="ECO:0000256" key="2">
    <source>
        <dbReference type="ARBA" id="ARBA00023125"/>
    </source>
</evidence>
<dbReference type="PROSITE" id="PS01124">
    <property type="entry name" value="HTH_ARAC_FAMILY_2"/>
    <property type="match status" value="1"/>
</dbReference>
<dbReference type="Proteomes" id="UP001597541">
    <property type="component" value="Unassembled WGS sequence"/>
</dbReference>
<comment type="caution">
    <text evidence="5">The sequence shown here is derived from an EMBL/GenBank/DDBJ whole genome shotgun (WGS) entry which is preliminary data.</text>
</comment>
<accession>A0ABW5P9N1</accession>
<organism evidence="5 6">
    <name type="scientific">Paenibacillus gansuensis</name>
    <dbReference type="NCBI Taxonomy" id="306542"/>
    <lineage>
        <taxon>Bacteria</taxon>
        <taxon>Bacillati</taxon>
        <taxon>Bacillota</taxon>
        <taxon>Bacilli</taxon>
        <taxon>Bacillales</taxon>
        <taxon>Paenibacillaceae</taxon>
        <taxon>Paenibacillus</taxon>
    </lineage>
</organism>
<proteinExistence type="predicted"/>
<dbReference type="PROSITE" id="PS00041">
    <property type="entry name" value="HTH_ARAC_FAMILY_1"/>
    <property type="match status" value="1"/>
</dbReference>
<gene>
    <name evidence="5" type="ORF">ACFSUF_00735</name>
</gene>
<dbReference type="InterPro" id="IPR003313">
    <property type="entry name" value="AraC-bd"/>
</dbReference>
<dbReference type="Pfam" id="PF02311">
    <property type="entry name" value="AraC_binding"/>
    <property type="match status" value="1"/>
</dbReference>
<dbReference type="CDD" id="cd06986">
    <property type="entry name" value="cupin_MmsR-like_N"/>
    <property type="match status" value="1"/>
</dbReference>
<keyword evidence="1" id="KW-0805">Transcription regulation</keyword>
<dbReference type="InterPro" id="IPR009057">
    <property type="entry name" value="Homeodomain-like_sf"/>
</dbReference>
<dbReference type="Gene3D" id="1.10.10.60">
    <property type="entry name" value="Homeodomain-like"/>
    <property type="match status" value="2"/>
</dbReference>
<name>A0ABW5P9N1_9BACL</name>
<evidence type="ECO:0000259" key="4">
    <source>
        <dbReference type="PROSITE" id="PS01124"/>
    </source>
</evidence>
<keyword evidence="2" id="KW-0238">DNA-binding</keyword>
<dbReference type="InterPro" id="IPR018060">
    <property type="entry name" value="HTH_AraC"/>
</dbReference>
<dbReference type="SUPFAM" id="SSF51215">
    <property type="entry name" value="Regulatory protein AraC"/>
    <property type="match status" value="1"/>
</dbReference>
<dbReference type="RefSeq" id="WP_377599132.1">
    <property type="nucleotide sequence ID" value="NZ_JBHUME010000002.1"/>
</dbReference>
<sequence>MNKGQAPVEIIPPAGLLICGYFEEKSSYEMLRPYGTRDWLITATVSGSGTYSVGGQSFTCRPGDIAILKPGTMHHYRTSPEGHWHFYWAHFLQQPDWPHYLQWPEALPGLLFAQIDVPEIWDRICGAFKRMREDSAQEGEFSEPLALHALKEVLMLTARQHNLRTKDGIDRRVQEVLLRLGEDLRTSRRIADLAKQVSLSPSRLSHLFKMQVGEPVMEVLLKMRVRQAARLLAYTDRQVQEIAEDVGFSSPFYFTEQFTKIMGENPSSYRKRHRKLAVSQSDLESKGSS</sequence>
<dbReference type="EMBL" id="JBHUME010000002">
    <property type="protein sequence ID" value="MFD2610942.1"/>
    <property type="molecule type" value="Genomic_DNA"/>
</dbReference>
<dbReference type="InterPro" id="IPR020449">
    <property type="entry name" value="Tscrpt_reg_AraC-type_HTH"/>
</dbReference>
<dbReference type="PANTHER" id="PTHR43280">
    <property type="entry name" value="ARAC-FAMILY TRANSCRIPTIONAL REGULATOR"/>
    <property type="match status" value="1"/>
</dbReference>
<dbReference type="SMART" id="SM00342">
    <property type="entry name" value="HTH_ARAC"/>
    <property type="match status" value="1"/>
</dbReference>